<evidence type="ECO:0000256" key="2">
    <source>
        <dbReference type="ARBA" id="ARBA00022516"/>
    </source>
</evidence>
<feature type="domain" description="Phospholipid/glycerol acyltransferase" evidence="7">
    <location>
        <begin position="73"/>
        <end position="187"/>
    </location>
</feature>
<dbReference type="SUPFAM" id="SSF69593">
    <property type="entry name" value="Glycerol-3-phosphate (1)-acyltransferase"/>
    <property type="match status" value="1"/>
</dbReference>
<gene>
    <name evidence="8" type="ORF">MNBD_BACTEROID06-1700</name>
</gene>
<dbReference type="GO" id="GO:0006654">
    <property type="term" value="P:phosphatidic acid biosynthetic process"/>
    <property type="evidence" value="ECO:0007669"/>
    <property type="project" value="TreeGrafter"/>
</dbReference>
<keyword evidence="2" id="KW-0444">Lipid biosynthesis</keyword>
<dbReference type="PANTHER" id="PTHR10434">
    <property type="entry name" value="1-ACYL-SN-GLYCEROL-3-PHOSPHATE ACYLTRANSFERASE"/>
    <property type="match status" value="1"/>
</dbReference>
<evidence type="ECO:0000256" key="1">
    <source>
        <dbReference type="ARBA" id="ARBA00005189"/>
    </source>
</evidence>
<feature type="transmembrane region" description="Helical" evidence="6">
    <location>
        <begin position="6"/>
        <end position="32"/>
    </location>
</feature>
<dbReference type="Pfam" id="PF01553">
    <property type="entry name" value="Acyltransferase"/>
    <property type="match status" value="1"/>
</dbReference>
<dbReference type="PANTHER" id="PTHR10434:SF64">
    <property type="entry name" value="1-ACYL-SN-GLYCEROL-3-PHOSPHATE ACYLTRANSFERASE-RELATED"/>
    <property type="match status" value="1"/>
</dbReference>
<evidence type="ECO:0000259" key="7">
    <source>
        <dbReference type="SMART" id="SM00563"/>
    </source>
</evidence>
<evidence type="ECO:0000313" key="8">
    <source>
        <dbReference type="EMBL" id="VAW28192.1"/>
    </source>
</evidence>
<keyword evidence="5 8" id="KW-0012">Acyltransferase</keyword>
<reference evidence="8" key="1">
    <citation type="submission" date="2018-06" db="EMBL/GenBank/DDBJ databases">
        <authorList>
            <person name="Zhirakovskaya E."/>
        </authorList>
    </citation>
    <scope>NUCLEOTIDE SEQUENCE</scope>
</reference>
<dbReference type="AlphaFoldDB" id="A0A3B0UP40"/>
<keyword evidence="4" id="KW-0443">Lipid metabolism</keyword>
<comment type="pathway">
    <text evidence="1">Lipid metabolism.</text>
</comment>
<evidence type="ECO:0000256" key="3">
    <source>
        <dbReference type="ARBA" id="ARBA00022679"/>
    </source>
</evidence>
<evidence type="ECO:0000256" key="4">
    <source>
        <dbReference type="ARBA" id="ARBA00023098"/>
    </source>
</evidence>
<dbReference type="EC" id="2.3.1.51" evidence="8"/>
<evidence type="ECO:0000256" key="6">
    <source>
        <dbReference type="SAM" id="Phobius"/>
    </source>
</evidence>
<protein>
    <submittedName>
        <fullName evidence="8">1-acyl-sn-glycerol-3-phosphate acyltransferase</fullName>
        <ecNumber evidence="8">2.3.1.51</ecNumber>
    </submittedName>
</protein>
<accession>A0A3B0UP40</accession>
<dbReference type="InterPro" id="IPR002123">
    <property type="entry name" value="Plipid/glycerol_acylTrfase"/>
</dbReference>
<dbReference type="CDD" id="cd07989">
    <property type="entry name" value="LPLAT_AGPAT-like"/>
    <property type="match status" value="1"/>
</dbReference>
<keyword evidence="3 8" id="KW-0808">Transferase</keyword>
<dbReference type="EMBL" id="UOES01000362">
    <property type="protein sequence ID" value="VAW28192.1"/>
    <property type="molecule type" value="Genomic_DNA"/>
</dbReference>
<keyword evidence="6" id="KW-0472">Membrane</keyword>
<keyword evidence="6" id="KW-0812">Transmembrane</keyword>
<name>A0A3B0UP40_9ZZZZ</name>
<dbReference type="SMART" id="SM00563">
    <property type="entry name" value="PlsC"/>
    <property type="match status" value="1"/>
</dbReference>
<dbReference type="GO" id="GO:0003841">
    <property type="term" value="F:1-acylglycerol-3-phosphate O-acyltransferase activity"/>
    <property type="evidence" value="ECO:0007669"/>
    <property type="project" value="UniProtKB-EC"/>
</dbReference>
<sequence>MSTIRLLHTIYTIFLFAVSVAVLFPFFVVFGFKAKWHHLAYKLDHLWATVYFPLCFFKTEVIFKGKRPENGPVIYCANHFSTIDIPSMALLPKQACYVGKTSISKLPLFGYMFKTLHITVDRASFRDKGRAYQKYNKAINQGKSLFIFPEGGINSLQIPEQSKYKVGAFKLAIEHKIPIVPVSIPHNWKILPDGDWLIKGNKIKLIVHEPVETKHLGADDVQKLKFKVREIIQTSINAENGIELNRVGSTSCVM</sequence>
<organism evidence="8">
    <name type="scientific">hydrothermal vent metagenome</name>
    <dbReference type="NCBI Taxonomy" id="652676"/>
    <lineage>
        <taxon>unclassified sequences</taxon>
        <taxon>metagenomes</taxon>
        <taxon>ecological metagenomes</taxon>
    </lineage>
</organism>
<keyword evidence="6" id="KW-1133">Transmembrane helix</keyword>
<proteinExistence type="predicted"/>
<evidence type="ECO:0000256" key="5">
    <source>
        <dbReference type="ARBA" id="ARBA00023315"/>
    </source>
</evidence>